<organism evidence="1 2">
    <name type="scientific">Lophium mytilinum</name>
    <dbReference type="NCBI Taxonomy" id="390894"/>
    <lineage>
        <taxon>Eukaryota</taxon>
        <taxon>Fungi</taxon>
        <taxon>Dikarya</taxon>
        <taxon>Ascomycota</taxon>
        <taxon>Pezizomycotina</taxon>
        <taxon>Dothideomycetes</taxon>
        <taxon>Pleosporomycetidae</taxon>
        <taxon>Mytilinidiales</taxon>
        <taxon>Mytilinidiaceae</taxon>
        <taxon>Lophium</taxon>
    </lineage>
</organism>
<name>A0A6A6RBL7_9PEZI</name>
<accession>A0A6A6RBL7</accession>
<protein>
    <submittedName>
        <fullName evidence="1">Uncharacterized protein</fullName>
    </submittedName>
</protein>
<dbReference type="Proteomes" id="UP000799750">
    <property type="component" value="Unassembled WGS sequence"/>
</dbReference>
<evidence type="ECO:0000313" key="2">
    <source>
        <dbReference type="Proteomes" id="UP000799750"/>
    </source>
</evidence>
<keyword evidence="2" id="KW-1185">Reference proteome</keyword>
<evidence type="ECO:0000313" key="1">
    <source>
        <dbReference type="EMBL" id="KAF2501951.1"/>
    </source>
</evidence>
<dbReference type="EMBL" id="MU004181">
    <property type="protein sequence ID" value="KAF2501951.1"/>
    <property type="molecule type" value="Genomic_DNA"/>
</dbReference>
<gene>
    <name evidence="1" type="ORF">BU16DRAFT_611826</name>
</gene>
<reference evidence="1" key="1">
    <citation type="journal article" date="2020" name="Stud. Mycol.">
        <title>101 Dothideomycetes genomes: a test case for predicting lifestyles and emergence of pathogens.</title>
        <authorList>
            <person name="Haridas S."/>
            <person name="Albert R."/>
            <person name="Binder M."/>
            <person name="Bloem J."/>
            <person name="Labutti K."/>
            <person name="Salamov A."/>
            <person name="Andreopoulos B."/>
            <person name="Baker S."/>
            <person name="Barry K."/>
            <person name="Bills G."/>
            <person name="Bluhm B."/>
            <person name="Cannon C."/>
            <person name="Castanera R."/>
            <person name="Culley D."/>
            <person name="Daum C."/>
            <person name="Ezra D."/>
            <person name="Gonzalez J."/>
            <person name="Henrissat B."/>
            <person name="Kuo A."/>
            <person name="Liang C."/>
            <person name="Lipzen A."/>
            <person name="Lutzoni F."/>
            <person name="Magnuson J."/>
            <person name="Mondo S."/>
            <person name="Nolan M."/>
            <person name="Ohm R."/>
            <person name="Pangilinan J."/>
            <person name="Park H.-J."/>
            <person name="Ramirez L."/>
            <person name="Alfaro M."/>
            <person name="Sun H."/>
            <person name="Tritt A."/>
            <person name="Yoshinaga Y."/>
            <person name="Zwiers L.-H."/>
            <person name="Turgeon B."/>
            <person name="Goodwin S."/>
            <person name="Spatafora J."/>
            <person name="Crous P."/>
            <person name="Grigoriev I."/>
        </authorList>
    </citation>
    <scope>NUCLEOTIDE SEQUENCE</scope>
    <source>
        <strain evidence="1">CBS 269.34</strain>
    </source>
</reference>
<proteinExistence type="predicted"/>
<dbReference type="AlphaFoldDB" id="A0A6A6RBL7"/>
<sequence>MSPRAIPGYRANQTITQRARFDAQAEDMLDHMYDVEDDYGDQVAKIRRNPFKNVPLDDYSWDISDHIAYAGQHMARYAFILAMQDASPEMVDRVKEYLSPRKNPLPVEVMEWLRFADPDAEQEDTAVGPARIAGLKLNKIPVTDDDYRPRPIPPGTRSTVPPPAPVFVVNAVCHNCNEQFDGNTSGREDECSYHPGFLRPWNKYDDVWDQLPQDADMSPMPVVHR</sequence>